<dbReference type="KEGG" id="vg:26382492"/>
<dbReference type="EMBL" id="KJ676450">
    <property type="protein sequence ID" value="AIU41276.1"/>
    <property type="molecule type" value="Genomic_DNA"/>
</dbReference>
<dbReference type="Pfam" id="PF11077">
    <property type="entry name" value="DUF2616"/>
    <property type="match status" value="1"/>
</dbReference>
<dbReference type="GeneID" id="26382492"/>
<name>A0A097P8W8_9ABAC</name>
<dbReference type="OrthoDB" id="19223at10239"/>
<keyword evidence="2" id="KW-1185">Reference proteome</keyword>
<dbReference type="RefSeq" id="YP_009186728.1">
    <property type="nucleotide sequence ID" value="NC_028636.1"/>
</dbReference>
<organism evidence="1 2">
    <name type="scientific">Sucra jujuba nucleopolyhedrovirus</name>
    <dbReference type="NCBI Taxonomy" id="1563660"/>
    <lineage>
        <taxon>Viruses</taxon>
        <taxon>Viruses incertae sedis</taxon>
        <taxon>Naldaviricetes</taxon>
        <taxon>Lefavirales</taxon>
        <taxon>Baculoviridae</taxon>
        <taxon>Alphabaculovirus</taxon>
        <taxon>Alphabaculovirus sujujubae</taxon>
    </lineage>
</organism>
<evidence type="ECO:0000313" key="1">
    <source>
        <dbReference type="EMBL" id="AIU41276.1"/>
    </source>
</evidence>
<sequence length="224" mass="25904">MNRTLCCNSRAAIMDLLQAFVKYSKSYRKCVSSESKKCIYKNWLQQQKEFCDNNETSTRLLHHRTAKIGSGDMVDFGKNICTDELCSTPTVCDYCYAVDKSIVVATRDRQSVCANCLFPKYRAEADKELAAYSLISVCFFEENECADAVVKINQDTLTVWIERLRLIYNMHQNYTKLYRVVHTKCVQCEKQTTNFAFTTVAFDVRLFCTKCLFPLFAIKKSVMF</sequence>
<evidence type="ECO:0000313" key="2">
    <source>
        <dbReference type="Proteomes" id="UP000201917"/>
    </source>
</evidence>
<dbReference type="Proteomes" id="UP000201917">
    <property type="component" value="Segment"/>
</dbReference>
<dbReference type="InterPro" id="IPR020201">
    <property type="entry name" value="AcMNPV_Orf52"/>
</dbReference>
<reference evidence="1 2" key="1">
    <citation type="journal article" date="2014" name="PLoS ONE">
        <title>Genomic Sequencing and Analysis of Sucra jujuba Nucleopolyhedrovirus.</title>
        <authorList>
            <person name="Liu X."/>
            <person name="Yin F."/>
            <person name="Zhu Z."/>
            <person name="Hou D."/>
            <person name="Wang J."/>
            <person name="Zhang L."/>
            <person name="Wang M."/>
            <person name="Wang H."/>
            <person name="Hu Z."/>
            <person name="Deng F."/>
        </authorList>
    </citation>
    <scope>NUCLEOTIDE SEQUENCE [LARGE SCALE GENOMIC DNA]</scope>
    <source>
        <strain evidence="1">473</strain>
    </source>
</reference>
<protein>
    <submittedName>
        <fullName evidence="1">Ac52</fullName>
    </submittedName>
</protein>
<proteinExistence type="predicted"/>
<accession>A0A097P8W8</accession>